<evidence type="ECO:0000256" key="7">
    <source>
        <dbReference type="ARBA" id="ARBA00023284"/>
    </source>
</evidence>
<evidence type="ECO:0000313" key="12">
    <source>
        <dbReference type="Proteomes" id="UP000722791"/>
    </source>
</evidence>
<dbReference type="InterPro" id="IPR036249">
    <property type="entry name" value="Thioredoxin-like_sf"/>
</dbReference>
<dbReference type="InterPro" id="IPR013766">
    <property type="entry name" value="Thioredoxin_domain"/>
</dbReference>
<keyword evidence="4 9" id="KW-0575">Peroxidase</keyword>
<sequence>MELVHLDWLFSEEVTEQHPTSNTACLDILDRSMLSSICRQQSRLAAQRTRQTALRFRTVGASRTMIVPQAIAVGQKLPDAKFKYFDGEGQMRDITTEELCKGKKVVMFAVPGAFTPTCSLKHVPGFVDKADELKTKGVDTIACVSVNDAFVMAAWGKDLKAGDKVLMLADGNGQFTKALGVELDLVDKGLGLRSRRYSMLVDDQVVKVMNLEEGGAFTVSSAEDMLAALH</sequence>
<proteinExistence type="inferred from homology"/>
<dbReference type="InterPro" id="IPR013740">
    <property type="entry name" value="Redoxin"/>
</dbReference>
<evidence type="ECO:0000256" key="3">
    <source>
        <dbReference type="ARBA" id="ARBA00013016"/>
    </source>
</evidence>
<evidence type="ECO:0000256" key="8">
    <source>
        <dbReference type="PIRSR" id="PIRSR637944-1"/>
    </source>
</evidence>
<dbReference type="EC" id="1.11.1.25" evidence="3 9"/>
<organism evidence="11 12">
    <name type="scientific">Volvox reticuliferus</name>
    <dbReference type="NCBI Taxonomy" id="1737510"/>
    <lineage>
        <taxon>Eukaryota</taxon>
        <taxon>Viridiplantae</taxon>
        <taxon>Chlorophyta</taxon>
        <taxon>core chlorophytes</taxon>
        <taxon>Chlorophyceae</taxon>
        <taxon>CS clade</taxon>
        <taxon>Chlamydomonadales</taxon>
        <taxon>Volvocaceae</taxon>
        <taxon>Volvox</taxon>
    </lineage>
</organism>
<keyword evidence="6 9" id="KW-0560">Oxidoreductase</keyword>
<dbReference type="GO" id="GO:0045454">
    <property type="term" value="P:cell redox homeostasis"/>
    <property type="evidence" value="ECO:0007669"/>
    <property type="project" value="TreeGrafter"/>
</dbReference>
<name>A0A8J4LJU3_9CHLO</name>
<gene>
    <name evidence="11" type="ORF">Vretimale_5453</name>
</gene>
<dbReference type="AlphaFoldDB" id="A0A8J4LJU3"/>
<evidence type="ECO:0000256" key="1">
    <source>
        <dbReference type="ARBA" id="ARBA00001711"/>
    </source>
</evidence>
<dbReference type="PROSITE" id="PS51352">
    <property type="entry name" value="THIOREDOXIN_2"/>
    <property type="match status" value="1"/>
</dbReference>
<dbReference type="GO" id="GO:0042744">
    <property type="term" value="P:hydrogen peroxide catabolic process"/>
    <property type="evidence" value="ECO:0007669"/>
    <property type="project" value="TreeGrafter"/>
</dbReference>
<dbReference type="EMBL" id="BNCQ01000007">
    <property type="protein sequence ID" value="GIM00305.1"/>
    <property type="molecule type" value="Genomic_DNA"/>
</dbReference>
<dbReference type="PANTHER" id="PTHR10430:SF16">
    <property type="entry name" value="PEROXIREDOXIN-5, MITOCHONDRIAL"/>
    <property type="match status" value="1"/>
</dbReference>
<evidence type="ECO:0000256" key="4">
    <source>
        <dbReference type="ARBA" id="ARBA00022559"/>
    </source>
</evidence>
<evidence type="ECO:0000259" key="10">
    <source>
        <dbReference type="PROSITE" id="PS51352"/>
    </source>
</evidence>
<keyword evidence="7 9" id="KW-0676">Redox-active center</keyword>
<evidence type="ECO:0000256" key="6">
    <source>
        <dbReference type="ARBA" id="ARBA00023002"/>
    </source>
</evidence>
<reference evidence="11" key="1">
    <citation type="journal article" date="2021" name="Proc. Natl. Acad. Sci. U.S.A.">
        <title>Three genomes in the algal genus Volvox reveal the fate of a haploid sex-determining region after a transition to homothallism.</title>
        <authorList>
            <person name="Yamamoto K."/>
            <person name="Hamaji T."/>
            <person name="Kawai-Toyooka H."/>
            <person name="Matsuzaki R."/>
            <person name="Takahashi F."/>
            <person name="Nishimura Y."/>
            <person name="Kawachi M."/>
            <person name="Noguchi H."/>
            <person name="Minakuchi Y."/>
            <person name="Umen J.G."/>
            <person name="Toyoda A."/>
            <person name="Nozaki H."/>
        </authorList>
    </citation>
    <scope>NUCLEOTIDE SEQUENCE</scope>
    <source>
        <strain evidence="11">NIES-3785</strain>
    </source>
</reference>
<protein>
    <recommendedName>
        <fullName evidence="3 9">Glutaredoxin-dependent peroxiredoxin</fullName>
        <ecNumber evidence="3 9">1.11.1.25</ecNumber>
    </recommendedName>
</protein>
<dbReference type="GO" id="GO:0008379">
    <property type="term" value="F:thioredoxin peroxidase activity"/>
    <property type="evidence" value="ECO:0007669"/>
    <property type="project" value="InterPro"/>
</dbReference>
<dbReference type="PANTHER" id="PTHR10430">
    <property type="entry name" value="PEROXIREDOXIN"/>
    <property type="match status" value="1"/>
</dbReference>
<feature type="domain" description="Thioredoxin" evidence="10">
    <location>
        <begin position="71"/>
        <end position="230"/>
    </location>
</feature>
<comment type="caution">
    <text evidence="11">The sequence shown here is derived from an EMBL/GenBank/DDBJ whole genome shotgun (WGS) entry which is preliminary data.</text>
</comment>
<evidence type="ECO:0000256" key="9">
    <source>
        <dbReference type="RuleBase" id="RU366011"/>
    </source>
</evidence>
<dbReference type="CDD" id="cd03013">
    <property type="entry name" value="PRX5_like"/>
    <property type="match status" value="1"/>
</dbReference>
<feature type="active site" description="Cysteine sulfenic acid (-SOH) intermediate" evidence="8">
    <location>
        <position position="118"/>
    </location>
</feature>
<dbReference type="InterPro" id="IPR037944">
    <property type="entry name" value="PRX5-like"/>
</dbReference>
<dbReference type="GO" id="GO:0034599">
    <property type="term" value="P:cellular response to oxidative stress"/>
    <property type="evidence" value="ECO:0007669"/>
    <property type="project" value="InterPro"/>
</dbReference>
<evidence type="ECO:0000256" key="5">
    <source>
        <dbReference type="ARBA" id="ARBA00022862"/>
    </source>
</evidence>
<dbReference type="Proteomes" id="UP000722791">
    <property type="component" value="Unassembled WGS sequence"/>
</dbReference>
<comment type="function">
    <text evidence="9">Thiol-specific peroxidase that catalyzes the reduction of hydrogen peroxide and organic hydroperoxides to water and alcohols, respectively. Plays a role in cell protection against oxidative stress by detoxifying peroxides.</text>
</comment>
<dbReference type="Gene3D" id="3.40.30.10">
    <property type="entry name" value="Glutaredoxin"/>
    <property type="match status" value="1"/>
</dbReference>
<comment type="catalytic activity">
    <reaction evidence="1">
        <text>[glutaredoxin]-dithiol + a hydroperoxide = [glutaredoxin]-disulfide + an alcohol + H2O</text>
        <dbReference type="Rhea" id="RHEA:62624"/>
        <dbReference type="Rhea" id="RHEA-COMP:10729"/>
        <dbReference type="Rhea" id="RHEA-COMP:10730"/>
        <dbReference type="ChEBI" id="CHEBI:15377"/>
        <dbReference type="ChEBI" id="CHEBI:29950"/>
        <dbReference type="ChEBI" id="CHEBI:30879"/>
        <dbReference type="ChEBI" id="CHEBI:35924"/>
        <dbReference type="ChEBI" id="CHEBI:50058"/>
        <dbReference type="EC" id="1.11.1.25"/>
    </reaction>
</comment>
<evidence type="ECO:0000313" key="11">
    <source>
        <dbReference type="EMBL" id="GIM00305.1"/>
    </source>
</evidence>
<comment type="similarity">
    <text evidence="2 9">Belongs to the peroxiredoxin family. Prx5 subfamily.</text>
</comment>
<dbReference type="GO" id="GO:0005737">
    <property type="term" value="C:cytoplasm"/>
    <property type="evidence" value="ECO:0007669"/>
    <property type="project" value="TreeGrafter"/>
</dbReference>
<accession>A0A8J4LJU3</accession>
<evidence type="ECO:0000256" key="2">
    <source>
        <dbReference type="ARBA" id="ARBA00010505"/>
    </source>
</evidence>
<dbReference type="FunFam" id="3.40.30.10:FF:000020">
    <property type="entry name" value="Peroxiredoxin"/>
    <property type="match status" value="1"/>
</dbReference>
<dbReference type="SUPFAM" id="SSF52833">
    <property type="entry name" value="Thioredoxin-like"/>
    <property type="match status" value="1"/>
</dbReference>
<keyword evidence="5 9" id="KW-0049">Antioxidant</keyword>
<dbReference type="Pfam" id="PF08534">
    <property type="entry name" value="Redoxin"/>
    <property type="match status" value="1"/>
</dbReference>